<evidence type="ECO:0000313" key="1">
    <source>
        <dbReference type="EMBL" id="GLX85340.1"/>
    </source>
</evidence>
<organism evidence="1 2">
    <name type="scientific">Thalassotalea loyana</name>
    <dbReference type="NCBI Taxonomy" id="280483"/>
    <lineage>
        <taxon>Bacteria</taxon>
        <taxon>Pseudomonadati</taxon>
        <taxon>Pseudomonadota</taxon>
        <taxon>Gammaproteobacteria</taxon>
        <taxon>Alteromonadales</taxon>
        <taxon>Colwelliaceae</taxon>
        <taxon>Thalassotalea</taxon>
    </lineage>
</organism>
<accession>A0ABQ6HCX9</accession>
<dbReference type="SUPFAM" id="SSF53448">
    <property type="entry name" value="Nucleotide-diphospho-sugar transferases"/>
    <property type="match status" value="1"/>
</dbReference>
<dbReference type="EMBL" id="BSSV01000003">
    <property type="protein sequence ID" value="GLX85340.1"/>
    <property type="molecule type" value="Genomic_DNA"/>
</dbReference>
<reference evidence="1 2" key="1">
    <citation type="submission" date="2023-03" db="EMBL/GenBank/DDBJ databases">
        <title>Thalassotalea loyana LMG 22536T draft genome sequence.</title>
        <authorList>
            <person name="Sawabe T."/>
        </authorList>
    </citation>
    <scope>NUCLEOTIDE SEQUENCE [LARGE SCALE GENOMIC DNA]</scope>
    <source>
        <strain evidence="1 2">LMG 22536</strain>
    </source>
</reference>
<protein>
    <recommendedName>
        <fullName evidence="3">Glycosyl transferase family 2</fullName>
    </recommendedName>
</protein>
<proteinExistence type="predicted"/>
<evidence type="ECO:0008006" key="3">
    <source>
        <dbReference type="Google" id="ProtNLM"/>
    </source>
</evidence>
<comment type="caution">
    <text evidence="1">The sequence shown here is derived from an EMBL/GenBank/DDBJ whole genome shotgun (WGS) entry which is preliminary data.</text>
</comment>
<gene>
    <name evidence="1" type="ORF">tloyanaT_15920</name>
</gene>
<dbReference type="RefSeq" id="WP_284297355.1">
    <property type="nucleotide sequence ID" value="NZ_BSSV01000003.1"/>
</dbReference>
<evidence type="ECO:0000313" key="2">
    <source>
        <dbReference type="Proteomes" id="UP001157134"/>
    </source>
</evidence>
<keyword evidence="2" id="KW-1185">Reference proteome</keyword>
<sequence>MLTLQAQKKRQKYLGQYAEPIVRDIAKVSDALAHYSLENALVIPAYKETDCFINRLASSPLAKQNACFVVVINQPDSDTESKPQQQLFHQALSMGKEIGSTEQCTFIALNNSNSLLVVVDCYTQPLPKEQGVGLARKIGCDLVIAMAEQGTVNATFIGSTDADAHLPSNYFDVMTNLDSATTSGVCYGFHHCYREKTHTDTQRRTQKATQAYEQAMAYYVAGLTYARSPYAFFTIGSILAISTIAYVDVRGFVKKSAGEDFYTLNKLAKLGKIAQSNEATIYLTPRLSDRVPFGTGPAVKDILALEQANEPYCYYHPQCFVELKHSLEVIQSLAQDTLLEKVLDAKKDLGQINDIVANEINVLSTYSKKALEDIGFIHFLTKQLAQNANNKKQLTAQITNWFDAFKTLKFIHSIKQEYHDIPLVDAISTAPFSIRQAGLTG</sequence>
<dbReference type="InterPro" id="IPR029044">
    <property type="entry name" value="Nucleotide-diphossugar_trans"/>
</dbReference>
<name>A0ABQ6HCX9_9GAMM</name>
<dbReference type="Proteomes" id="UP001157134">
    <property type="component" value="Unassembled WGS sequence"/>
</dbReference>